<comment type="caution">
    <text evidence="2">The sequence shown here is derived from an EMBL/GenBank/DDBJ whole genome shotgun (WGS) entry which is preliminary data.</text>
</comment>
<evidence type="ECO:0000256" key="1">
    <source>
        <dbReference type="SAM" id="MobiDB-lite"/>
    </source>
</evidence>
<dbReference type="Proteomes" id="UP001175097">
    <property type="component" value="Unassembled WGS sequence"/>
</dbReference>
<gene>
    <name evidence="2" type="ORF">P5G49_00660</name>
</gene>
<dbReference type="RefSeq" id="WP_301241519.1">
    <property type="nucleotide sequence ID" value="NZ_JAROCC010000001.1"/>
</dbReference>
<evidence type="ECO:0000313" key="3">
    <source>
        <dbReference type="Proteomes" id="UP001175097"/>
    </source>
</evidence>
<accession>A0ABT8JN40</accession>
<protein>
    <submittedName>
        <fullName evidence="2">Uncharacterized protein</fullName>
    </submittedName>
</protein>
<feature type="compositionally biased region" description="Basic and acidic residues" evidence="1">
    <location>
        <begin position="1"/>
        <end position="10"/>
    </location>
</feature>
<evidence type="ECO:0000313" key="2">
    <source>
        <dbReference type="EMBL" id="MDN4605986.1"/>
    </source>
</evidence>
<sequence>MRKLNEEEVKKMKKPNLQGKAKSNDVGVEQKEEQIEVQQIVADCSGTLCTNSVIDCITVLVKLPFSSDSSPQLSLAFDTSCLKCIVEPCSLPASTTNPCGGQISGSVIVNRVRVVGCINYVVSVAIFGDGRDPTGNIARSHFCAQDTVCVDQTLCIVNETNQTPCPNFANTTGQIIQQSNSVNDCGDRIFNVRVRFNLPSCVTI</sequence>
<proteinExistence type="predicted"/>
<dbReference type="EMBL" id="JAROCC010000001">
    <property type="protein sequence ID" value="MDN4605986.1"/>
    <property type="molecule type" value="Genomic_DNA"/>
</dbReference>
<reference evidence="2" key="1">
    <citation type="submission" date="2023-03" db="EMBL/GenBank/DDBJ databases">
        <title>MT1 and MT2 Draft Genomes of Novel Species.</title>
        <authorList>
            <person name="Venkateswaran K."/>
        </authorList>
    </citation>
    <scope>NUCLEOTIDE SEQUENCE</scope>
    <source>
        <strain evidence="2">F6_3S_P_2</strain>
    </source>
</reference>
<organism evidence="2 3">
    <name type="scientific">Sporosarcina highlanderae</name>
    <dbReference type="NCBI Taxonomy" id="3035916"/>
    <lineage>
        <taxon>Bacteria</taxon>
        <taxon>Bacillati</taxon>
        <taxon>Bacillota</taxon>
        <taxon>Bacilli</taxon>
        <taxon>Bacillales</taxon>
        <taxon>Caryophanaceae</taxon>
        <taxon>Sporosarcina</taxon>
    </lineage>
</organism>
<feature type="region of interest" description="Disordered" evidence="1">
    <location>
        <begin position="1"/>
        <end position="25"/>
    </location>
</feature>
<keyword evidence="3" id="KW-1185">Reference proteome</keyword>
<name>A0ABT8JN40_9BACL</name>